<dbReference type="EMBL" id="JAFFJS010000004">
    <property type="protein sequence ID" value="MBM9433672.1"/>
    <property type="molecule type" value="Genomic_DNA"/>
</dbReference>
<sequence length="363" mass="42255">MQTHYFQRYHSKENVHTANATLLFARIYNHSPKSFFSFLESELLENESDLNVSFGLQERGPESVPDAVIGQPSFKIIIEAKNRSPFKEKQLEGHLKAFGIEDHRVLITLDTASPSRDVQKMIDRVVSPANQERAQREPPMIHPISHKHLRFRDLIERLAPYIDERDVALAEMFEDYKNYSHESNLIDNSDWIMLSVIPRKTYEVCRTFDLYFDVARNTKTYEGQRYLGLYIDKVLKAVGTVEKLVTVSLNENGTARFEPVDPRETVTTDEIRRIDAAIRSAKVFGDTTIEVQPYVFTLVDKFEDTEVIKNSKGAAFQRWKYSDTWKLIDTFWEKKKPETPLTTLELANFLYGKTWEEFLHGNM</sequence>
<dbReference type="Proteomes" id="UP000705983">
    <property type="component" value="Unassembled WGS sequence"/>
</dbReference>
<comment type="caution">
    <text evidence="1">The sequence shown here is derived from an EMBL/GenBank/DDBJ whole genome shotgun (WGS) entry which is preliminary data.</text>
</comment>
<name>A0ABS2THA0_9ACTO</name>
<evidence type="ECO:0008006" key="3">
    <source>
        <dbReference type="Google" id="ProtNLM"/>
    </source>
</evidence>
<keyword evidence="2" id="KW-1185">Reference proteome</keyword>
<dbReference type="RefSeq" id="WP_187996856.1">
    <property type="nucleotide sequence ID" value="NZ_JACEXG010000004.1"/>
</dbReference>
<proteinExistence type="predicted"/>
<reference evidence="2" key="1">
    <citation type="submission" date="2021-02" db="EMBL/GenBank/DDBJ databases">
        <title>Leucobacter sp. CX169.</title>
        <authorList>
            <person name="Cheng Y."/>
        </authorList>
    </citation>
    <scope>NUCLEOTIDE SEQUENCE [LARGE SCALE GENOMIC DNA]</scope>
    <source>
        <strain evidence="2">JY899</strain>
    </source>
</reference>
<evidence type="ECO:0000313" key="1">
    <source>
        <dbReference type="EMBL" id="MBM9433672.1"/>
    </source>
</evidence>
<accession>A0ABS2THA0</accession>
<protein>
    <recommendedName>
        <fullName evidence="3">PD-(D/E)XK nuclease superfamily protein</fullName>
    </recommendedName>
</protein>
<organism evidence="1 2">
    <name type="scientific">Flaviflexus equikiangi</name>
    <dbReference type="NCBI Taxonomy" id="2758573"/>
    <lineage>
        <taxon>Bacteria</taxon>
        <taxon>Bacillati</taxon>
        <taxon>Actinomycetota</taxon>
        <taxon>Actinomycetes</taxon>
        <taxon>Actinomycetales</taxon>
        <taxon>Actinomycetaceae</taxon>
        <taxon>Flaviflexus</taxon>
    </lineage>
</organism>
<evidence type="ECO:0000313" key="2">
    <source>
        <dbReference type="Proteomes" id="UP000705983"/>
    </source>
</evidence>
<gene>
    <name evidence="1" type="ORF">JVW63_08180</name>
</gene>